<name>A0A9D1SB11_9PROT</name>
<reference evidence="8" key="2">
    <citation type="journal article" date="2021" name="PeerJ">
        <title>Extensive microbial diversity within the chicken gut microbiome revealed by metagenomics and culture.</title>
        <authorList>
            <person name="Gilroy R."/>
            <person name="Ravi A."/>
            <person name="Getino M."/>
            <person name="Pursley I."/>
            <person name="Horton D.L."/>
            <person name="Alikhan N.F."/>
            <person name="Baker D."/>
            <person name="Gharbi K."/>
            <person name="Hall N."/>
            <person name="Watson M."/>
            <person name="Adriaenssens E.M."/>
            <person name="Foster-Nyarko E."/>
            <person name="Jarju S."/>
            <person name="Secka A."/>
            <person name="Antonio M."/>
            <person name="Oren A."/>
            <person name="Chaudhuri R.R."/>
            <person name="La Ragione R."/>
            <person name="Hildebrand F."/>
            <person name="Pallen M.J."/>
        </authorList>
    </citation>
    <scope>NUCLEOTIDE SEQUENCE</scope>
    <source>
        <strain evidence="8">ChiW3-316</strain>
    </source>
</reference>
<evidence type="ECO:0000256" key="2">
    <source>
        <dbReference type="ARBA" id="ARBA00022475"/>
    </source>
</evidence>
<keyword evidence="6 7" id="KW-0472">Membrane</keyword>
<feature type="transmembrane region" description="Helical" evidence="7">
    <location>
        <begin position="59"/>
        <end position="79"/>
    </location>
</feature>
<comment type="pathway">
    <text evidence="7">Protein modification; lipoprotein biosynthesis (diacylglyceryl transfer).</text>
</comment>
<evidence type="ECO:0000256" key="7">
    <source>
        <dbReference type="HAMAP-Rule" id="MF_01147"/>
    </source>
</evidence>
<feature type="transmembrane region" description="Helical" evidence="7">
    <location>
        <begin position="91"/>
        <end position="115"/>
    </location>
</feature>
<dbReference type="PANTHER" id="PTHR30589">
    <property type="entry name" value="PROLIPOPROTEIN DIACYLGLYCERYL TRANSFERASE"/>
    <property type="match status" value="1"/>
</dbReference>
<feature type="transmembrane region" description="Helical" evidence="7">
    <location>
        <begin position="203"/>
        <end position="221"/>
    </location>
</feature>
<feature type="transmembrane region" description="Helical" evidence="7">
    <location>
        <begin position="233"/>
        <end position="258"/>
    </location>
</feature>
<dbReference type="EC" id="2.5.1.145" evidence="7"/>
<comment type="caution">
    <text evidence="8">The sequence shown here is derived from an EMBL/GenBank/DDBJ whole genome shotgun (WGS) entry which is preliminary data.</text>
</comment>
<comment type="subcellular location">
    <subcellularLocation>
        <location evidence="7">Cell membrane</location>
        <topology evidence="7">Multi-pass membrane protein</topology>
    </subcellularLocation>
</comment>
<keyword evidence="5 7" id="KW-1133">Transmembrane helix</keyword>
<evidence type="ECO:0000256" key="4">
    <source>
        <dbReference type="ARBA" id="ARBA00022692"/>
    </source>
</evidence>
<evidence type="ECO:0000256" key="3">
    <source>
        <dbReference type="ARBA" id="ARBA00022679"/>
    </source>
</evidence>
<dbReference type="NCBIfam" id="TIGR00544">
    <property type="entry name" value="lgt"/>
    <property type="match status" value="1"/>
</dbReference>
<protein>
    <recommendedName>
        <fullName evidence="7">Phosphatidylglycerol--prolipoprotein diacylglyceryl transferase</fullName>
        <ecNumber evidence="7">2.5.1.145</ecNumber>
    </recommendedName>
</protein>
<keyword evidence="3 7" id="KW-0808">Transferase</keyword>
<dbReference type="InterPro" id="IPR001640">
    <property type="entry name" value="Lgt"/>
</dbReference>
<feature type="transmembrane region" description="Helical" evidence="7">
    <location>
        <begin position="176"/>
        <end position="194"/>
    </location>
</feature>
<feature type="binding site" evidence="7">
    <location>
        <position position="141"/>
    </location>
    <ligand>
        <name>a 1,2-diacyl-sn-glycero-3-phospho-(1'-sn-glycerol)</name>
        <dbReference type="ChEBI" id="CHEBI:64716"/>
    </ligand>
</feature>
<organism evidence="8 9">
    <name type="scientific">Candidatus Scatocola faecipullorum</name>
    <dbReference type="NCBI Taxonomy" id="2840917"/>
    <lineage>
        <taxon>Bacteria</taxon>
        <taxon>Pseudomonadati</taxon>
        <taxon>Pseudomonadota</taxon>
        <taxon>Alphaproteobacteria</taxon>
        <taxon>Rhodospirillales</taxon>
        <taxon>Rhodospirillaceae</taxon>
        <taxon>Rhodospirillaceae incertae sedis</taxon>
        <taxon>Candidatus Scatocola</taxon>
    </lineage>
</organism>
<dbReference type="PROSITE" id="PS01311">
    <property type="entry name" value="LGT"/>
    <property type="match status" value="1"/>
</dbReference>
<comment type="similarity">
    <text evidence="1 7">Belongs to the Lgt family.</text>
</comment>
<feature type="transmembrane region" description="Helical" evidence="7">
    <location>
        <begin position="20"/>
        <end position="39"/>
    </location>
</feature>
<keyword evidence="2 7" id="KW-1003">Cell membrane</keyword>
<sequence length="268" mass="30348">MNGLDFPAVSPVIFTIGPLAVRWYSMAYLFGILIGWFLLTRNVRKNALALTKENIEDLVFYITLGVILGGRLGYVLFYGQETYLRHPLQIFAVWHGGMSFHGGIAGVILALWYFSRKIKYPFLGLTDLVVLYAPIGIFLGRLANFVNDELWGRPADVPWAVKFPNGGYVPRHPSQLYEALTEGLLMFLILNWLWRYKSVRSRTGTVSAVFAVLYAIFRMSMEQFRQPDAQLGFFFGHVTMGQMLSLPLLIAGLAVLWAKLRPSRSRSA</sequence>
<dbReference type="EMBL" id="DVNC01000023">
    <property type="protein sequence ID" value="HIU53107.1"/>
    <property type="molecule type" value="Genomic_DNA"/>
</dbReference>
<comment type="function">
    <text evidence="7">Catalyzes the transfer of the diacylglyceryl group from phosphatidylglycerol to the sulfhydryl group of the N-terminal cysteine of a prolipoprotein, the first step in the formation of mature lipoproteins.</text>
</comment>
<dbReference type="GO" id="GO:0005886">
    <property type="term" value="C:plasma membrane"/>
    <property type="evidence" value="ECO:0007669"/>
    <property type="project" value="UniProtKB-SubCell"/>
</dbReference>
<proteinExistence type="inferred from homology"/>
<dbReference type="Pfam" id="PF01790">
    <property type="entry name" value="LGT"/>
    <property type="match status" value="1"/>
</dbReference>
<comment type="catalytic activity">
    <reaction evidence="7">
        <text>L-cysteinyl-[prolipoprotein] + a 1,2-diacyl-sn-glycero-3-phospho-(1'-sn-glycerol) = an S-1,2-diacyl-sn-glyceryl-L-cysteinyl-[prolipoprotein] + sn-glycerol 1-phosphate + H(+)</text>
        <dbReference type="Rhea" id="RHEA:56712"/>
        <dbReference type="Rhea" id="RHEA-COMP:14679"/>
        <dbReference type="Rhea" id="RHEA-COMP:14680"/>
        <dbReference type="ChEBI" id="CHEBI:15378"/>
        <dbReference type="ChEBI" id="CHEBI:29950"/>
        <dbReference type="ChEBI" id="CHEBI:57685"/>
        <dbReference type="ChEBI" id="CHEBI:64716"/>
        <dbReference type="ChEBI" id="CHEBI:140658"/>
        <dbReference type="EC" id="2.5.1.145"/>
    </reaction>
</comment>
<keyword evidence="4 7" id="KW-0812">Transmembrane</keyword>
<evidence type="ECO:0000256" key="1">
    <source>
        <dbReference type="ARBA" id="ARBA00007150"/>
    </source>
</evidence>
<evidence type="ECO:0000313" key="8">
    <source>
        <dbReference type="EMBL" id="HIU53107.1"/>
    </source>
</evidence>
<dbReference type="GO" id="GO:0008961">
    <property type="term" value="F:phosphatidylglycerol-prolipoprotein diacylglyceryl transferase activity"/>
    <property type="evidence" value="ECO:0007669"/>
    <property type="project" value="UniProtKB-UniRule"/>
</dbReference>
<reference evidence="8" key="1">
    <citation type="submission" date="2020-10" db="EMBL/GenBank/DDBJ databases">
        <authorList>
            <person name="Gilroy R."/>
        </authorList>
    </citation>
    <scope>NUCLEOTIDE SEQUENCE</scope>
    <source>
        <strain evidence="8">ChiW3-316</strain>
    </source>
</reference>
<feature type="transmembrane region" description="Helical" evidence="7">
    <location>
        <begin position="122"/>
        <end position="143"/>
    </location>
</feature>
<evidence type="ECO:0000256" key="6">
    <source>
        <dbReference type="ARBA" id="ARBA00023136"/>
    </source>
</evidence>
<evidence type="ECO:0000256" key="5">
    <source>
        <dbReference type="ARBA" id="ARBA00022989"/>
    </source>
</evidence>
<accession>A0A9D1SB11</accession>
<dbReference type="HAMAP" id="MF_01147">
    <property type="entry name" value="Lgt"/>
    <property type="match status" value="1"/>
</dbReference>
<gene>
    <name evidence="7" type="primary">lgt</name>
    <name evidence="8" type="ORF">IAD20_03395</name>
</gene>
<dbReference type="GO" id="GO:0042158">
    <property type="term" value="P:lipoprotein biosynthetic process"/>
    <property type="evidence" value="ECO:0007669"/>
    <property type="project" value="UniProtKB-UniRule"/>
</dbReference>
<dbReference type="PANTHER" id="PTHR30589:SF0">
    <property type="entry name" value="PHOSPHATIDYLGLYCEROL--PROLIPOPROTEIN DIACYLGLYCERYL TRANSFERASE"/>
    <property type="match status" value="1"/>
</dbReference>
<dbReference type="Proteomes" id="UP000824107">
    <property type="component" value="Unassembled WGS sequence"/>
</dbReference>
<dbReference type="AlphaFoldDB" id="A0A9D1SB11"/>
<evidence type="ECO:0000313" key="9">
    <source>
        <dbReference type="Proteomes" id="UP000824107"/>
    </source>
</evidence>